<dbReference type="AlphaFoldDB" id="A0A1L5NUL3"/>
<name>A0A1L5NUL3_9HYPH</name>
<sequence length="57" mass="6352">MCHSCRSPEVILDAAEREVSHDGVLPLGNKLLGDSYNSRFNIADHPLLCKYKPISQI</sequence>
<dbReference type="EMBL" id="CP017105">
    <property type="protein sequence ID" value="APO71597.1"/>
    <property type="molecule type" value="Genomic_DNA"/>
</dbReference>
<keyword evidence="1" id="KW-0614">Plasmid</keyword>
<dbReference type="Proteomes" id="UP000184749">
    <property type="component" value="Plasmid pRgalIE4872d"/>
</dbReference>
<geneLocation type="plasmid" evidence="2">
    <name>prgalie4872d</name>
</geneLocation>
<organism evidence="1 2">
    <name type="scientific">Rhizobium gallicum</name>
    <dbReference type="NCBI Taxonomy" id="56730"/>
    <lineage>
        <taxon>Bacteria</taxon>
        <taxon>Pseudomonadati</taxon>
        <taxon>Pseudomonadota</taxon>
        <taxon>Alphaproteobacteria</taxon>
        <taxon>Hyphomicrobiales</taxon>
        <taxon>Rhizobiaceae</taxon>
        <taxon>Rhizobium/Agrobacterium group</taxon>
        <taxon>Rhizobium</taxon>
    </lineage>
</organism>
<gene>
    <name evidence="1" type="ORF">IE4872_PD01070</name>
</gene>
<reference evidence="1 2" key="1">
    <citation type="submission" date="2016-09" db="EMBL/GenBank/DDBJ databases">
        <title>The complete genome sequences of Rhizobium gallicum, symbiovars gallicum and phaseoli, symbionts associated to common bean (Phaseolus vulgaris).</title>
        <authorList>
            <person name="Bustos P."/>
            <person name="Santamaria R.I."/>
            <person name="Perez-Carrascal O.M."/>
            <person name="Juarez S."/>
            <person name="Lozano L."/>
            <person name="Martinez-Flores I."/>
            <person name="Martinez-Romero E."/>
            <person name="Cevallos M."/>
            <person name="Romero D."/>
            <person name="Davila G."/>
            <person name="Gonzalez V."/>
        </authorList>
    </citation>
    <scope>NUCLEOTIDE SEQUENCE [LARGE SCALE GENOMIC DNA]</scope>
    <source>
        <strain evidence="1 2">IE4872</strain>
        <plasmid evidence="2">prgalie4872d</plasmid>
    </source>
</reference>
<proteinExistence type="predicted"/>
<accession>A0A1L5NUL3</accession>
<protein>
    <submittedName>
        <fullName evidence="1">Uncharacterized protein</fullName>
    </submittedName>
</protein>
<evidence type="ECO:0000313" key="2">
    <source>
        <dbReference type="Proteomes" id="UP000184749"/>
    </source>
</evidence>
<evidence type="ECO:0000313" key="1">
    <source>
        <dbReference type="EMBL" id="APO71597.1"/>
    </source>
</evidence>